<name>A0ACB8SNB0_9AGAM</name>
<gene>
    <name evidence="1" type="ORF">BV25DRAFT_1830614</name>
</gene>
<reference evidence="1" key="2">
    <citation type="journal article" date="2022" name="New Phytol.">
        <title>Evolutionary transition to the ectomycorrhizal habit in the genomes of a hyperdiverse lineage of mushroom-forming fungi.</title>
        <authorList>
            <person name="Looney B."/>
            <person name="Miyauchi S."/>
            <person name="Morin E."/>
            <person name="Drula E."/>
            <person name="Courty P.E."/>
            <person name="Kohler A."/>
            <person name="Kuo A."/>
            <person name="LaButti K."/>
            <person name="Pangilinan J."/>
            <person name="Lipzen A."/>
            <person name="Riley R."/>
            <person name="Andreopoulos W."/>
            <person name="He G."/>
            <person name="Johnson J."/>
            <person name="Nolan M."/>
            <person name="Tritt A."/>
            <person name="Barry K.W."/>
            <person name="Grigoriev I.V."/>
            <person name="Nagy L.G."/>
            <person name="Hibbett D."/>
            <person name="Henrissat B."/>
            <person name="Matheny P.B."/>
            <person name="Labbe J."/>
            <person name="Martin F.M."/>
        </authorList>
    </citation>
    <scope>NUCLEOTIDE SEQUENCE</scope>
    <source>
        <strain evidence="1">HHB10654</strain>
    </source>
</reference>
<proteinExistence type="predicted"/>
<dbReference type="Proteomes" id="UP000814140">
    <property type="component" value="Unassembled WGS sequence"/>
</dbReference>
<evidence type="ECO:0000313" key="1">
    <source>
        <dbReference type="EMBL" id="KAI0057869.1"/>
    </source>
</evidence>
<reference evidence="1" key="1">
    <citation type="submission" date="2021-03" db="EMBL/GenBank/DDBJ databases">
        <authorList>
            <consortium name="DOE Joint Genome Institute"/>
            <person name="Ahrendt S."/>
            <person name="Looney B.P."/>
            <person name="Miyauchi S."/>
            <person name="Morin E."/>
            <person name="Drula E."/>
            <person name="Courty P.E."/>
            <person name="Chicoki N."/>
            <person name="Fauchery L."/>
            <person name="Kohler A."/>
            <person name="Kuo A."/>
            <person name="Labutti K."/>
            <person name="Pangilinan J."/>
            <person name="Lipzen A."/>
            <person name="Riley R."/>
            <person name="Andreopoulos W."/>
            <person name="He G."/>
            <person name="Johnson J."/>
            <person name="Barry K.W."/>
            <person name="Grigoriev I.V."/>
            <person name="Nagy L."/>
            <person name="Hibbett D."/>
            <person name="Henrissat B."/>
            <person name="Matheny P.B."/>
            <person name="Labbe J."/>
            <person name="Martin F."/>
        </authorList>
    </citation>
    <scope>NUCLEOTIDE SEQUENCE</scope>
    <source>
        <strain evidence="1">HHB10654</strain>
    </source>
</reference>
<dbReference type="EMBL" id="MU277241">
    <property type="protein sequence ID" value="KAI0057869.1"/>
    <property type="molecule type" value="Genomic_DNA"/>
</dbReference>
<accession>A0ACB8SNB0</accession>
<protein>
    <submittedName>
        <fullName evidence="1">Ribonuclease H-like protein</fullName>
    </submittedName>
</protein>
<evidence type="ECO:0000313" key="2">
    <source>
        <dbReference type="Proteomes" id="UP000814140"/>
    </source>
</evidence>
<keyword evidence="2" id="KW-1185">Reference proteome</keyword>
<organism evidence="1 2">
    <name type="scientific">Artomyces pyxidatus</name>
    <dbReference type="NCBI Taxonomy" id="48021"/>
    <lineage>
        <taxon>Eukaryota</taxon>
        <taxon>Fungi</taxon>
        <taxon>Dikarya</taxon>
        <taxon>Basidiomycota</taxon>
        <taxon>Agaricomycotina</taxon>
        <taxon>Agaricomycetes</taxon>
        <taxon>Russulales</taxon>
        <taxon>Auriscalpiaceae</taxon>
        <taxon>Artomyces</taxon>
    </lineage>
</organism>
<sequence length="201" mass="23144">MTTRAPNQTLDFYSGPLVWIDCEMTGLDPQADKIIEIAVLITDRDLDLVDDGIEFVIRTDKEVLDRMDEWCTKQHGSSGLTQACLDSPHSTASVQTEVLAYIKKWIPEKRVAVLAGNTVHADRAFLAREMPEIVDWLHYRIVDVSSIKELHRRWYPRRPLPKTVFGGESKHRALDDIRGSIQELKWYRDNIFVSPEAYNPH</sequence>
<comment type="caution">
    <text evidence="1">The sequence shown here is derived from an EMBL/GenBank/DDBJ whole genome shotgun (WGS) entry which is preliminary data.</text>
</comment>